<reference evidence="3 4" key="1">
    <citation type="submission" date="2018-10" db="EMBL/GenBank/DDBJ databases">
        <title>Marmoricola sp. 4Q3S-7 whole genome shotgun sequence.</title>
        <authorList>
            <person name="Li F."/>
        </authorList>
    </citation>
    <scope>NUCLEOTIDE SEQUENCE [LARGE SCALE GENOMIC DNA]</scope>
    <source>
        <strain evidence="3 4">4Q3S-7</strain>
    </source>
</reference>
<protein>
    <recommendedName>
        <fullName evidence="2">Putative Flp pilus-assembly TadG-like N-terminal domain-containing protein</fullName>
    </recommendedName>
</protein>
<evidence type="ECO:0000256" key="1">
    <source>
        <dbReference type="SAM" id="Phobius"/>
    </source>
</evidence>
<keyword evidence="1" id="KW-0812">Transmembrane</keyword>
<dbReference type="EMBL" id="RDBE01000006">
    <property type="protein sequence ID" value="RLV49845.1"/>
    <property type="molecule type" value="Genomic_DNA"/>
</dbReference>
<dbReference type="Proteomes" id="UP000281708">
    <property type="component" value="Unassembled WGS sequence"/>
</dbReference>
<sequence>MSRDERGSVTPLIIGFTLILLVLVAVVTDASAAFLRRQEMDSLADASALAATDGLQGDQVYTRGLDHEQAEIDPVAAQRYVQDYLARSGARSAYPGLDVRVVTDTNVVRVRLSAPLVLPFHVPHAGPSTTVTGDAASEVLIGR</sequence>
<gene>
    <name evidence="3" type="ORF">D9V37_08130</name>
</gene>
<comment type="caution">
    <text evidence="3">The sequence shown here is derived from an EMBL/GenBank/DDBJ whole genome shotgun (WGS) entry which is preliminary data.</text>
</comment>
<keyword evidence="4" id="KW-1185">Reference proteome</keyword>
<dbReference type="InterPro" id="IPR028087">
    <property type="entry name" value="Tad_N"/>
</dbReference>
<keyword evidence="1" id="KW-0472">Membrane</keyword>
<evidence type="ECO:0000313" key="4">
    <source>
        <dbReference type="Proteomes" id="UP000281708"/>
    </source>
</evidence>
<feature type="transmembrane region" description="Helical" evidence="1">
    <location>
        <begin position="12"/>
        <end position="35"/>
    </location>
</feature>
<evidence type="ECO:0000313" key="3">
    <source>
        <dbReference type="EMBL" id="RLV49845.1"/>
    </source>
</evidence>
<keyword evidence="1" id="KW-1133">Transmembrane helix</keyword>
<dbReference type="AlphaFoldDB" id="A0A3L8P3K4"/>
<evidence type="ECO:0000259" key="2">
    <source>
        <dbReference type="Pfam" id="PF13400"/>
    </source>
</evidence>
<organism evidence="3 4">
    <name type="scientific">Nocardioides mangrovicus</name>
    <dbReference type="NCBI Taxonomy" id="2478913"/>
    <lineage>
        <taxon>Bacteria</taxon>
        <taxon>Bacillati</taxon>
        <taxon>Actinomycetota</taxon>
        <taxon>Actinomycetes</taxon>
        <taxon>Propionibacteriales</taxon>
        <taxon>Nocardioidaceae</taxon>
        <taxon>Nocardioides</taxon>
    </lineage>
</organism>
<dbReference type="Pfam" id="PF13400">
    <property type="entry name" value="Tad"/>
    <property type="match status" value="1"/>
</dbReference>
<proteinExistence type="predicted"/>
<dbReference type="RefSeq" id="WP_121805610.1">
    <property type="nucleotide sequence ID" value="NZ_RDBE01000006.1"/>
</dbReference>
<name>A0A3L8P3K4_9ACTN</name>
<feature type="domain" description="Putative Flp pilus-assembly TadG-like N-terminal" evidence="2">
    <location>
        <begin position="7"/>
        <end position="51"/>
    </location>
</feature>
<accession>A0A3L8P3K4</accession>
<dbReference type="OrthoDB" id="3789668at2"/>